<sequence length="256" mass="30118">MSEEQRYSIGEIARLFQIPASTIRYWEEKDIFKIKRNDENEYREFDIQTTIELLDVVFYRNLNVPIQKMKEFNRLSPEAIYSILNDTELQVQQELTELKKKLTGIAGRKQQLENLFTLKENSYQEEILLLEKIVAFDMYNPQDIQVQLAGPTNFVLFKKSPAAREFQMGLAVPLNYENGNEELWRNEKNMGKKYVTCLLETNSENLDEHNYQHHEESLSKLGFHVGQIIAPYLATASNDRQKSVDYYKAWLEVSTK</sequence>
<dbReference type="InterPro" id="IPR047057">
    <property type="entry name" value="MerR_fam"/>
</dbReference>
<keyword evidence="4" id="KW-0804">Transcription</keyword>
<keyword evidence="2" id="KW-0805">Transcription regulation</keyword>
<evidence type="ECO:0000256" key="4">
    <source>
        <dbReference type="ARBA" id="ARBA00023163"/>
    </source>
</evidence>
<dbReference type="SMART" id="SM00422">
    <property type="entry name" value="HTH_MERR"/>
    <property type="match status" value="1"/>
</dbReference>
<dbReference type="SUPFAM" id="SSF46955">
    <property type="entry name" value="Putative DNA-binding domain"/>
    <property type="match status" value="1"/>
</dbReference>
<evidence type="ECO:0000256" key="2">
    <source>
        <dbReference type="ARBA" id="ARBA00023015"/>
    </source>
</evidence>
<dbReference type="GO" id="GO:0003700">
    <property type="term" value="F:DNA-binding transcription factor activity"/>
    <property type="evidence" value="ECO:0007669"/>
    <property type="project" value="InterPro"/>
</dbReference>
<dbReference type="RefSeq" id="WP_209527837.1">
    <property type="nucleotide sequence ID" value="NZ_JAEEGA010000007.1"/>
</dbReference>
<organism evidence="6 7">
    <name type="scientific">Vagococcus allomyrinae</name>
    <dbReference type="NCBI Taxonomy" id="2794353"/>
    <lineage>
        <taxon>Bacteria</taxon>
        <taxon>Bacillati</taxon>
        <taxon>Bacillota</taxon>
        <taxon>Bacilli</taxon>
        <taxon>Lactobacillales</taxon>
        <taxon>Enterococcaceae</taxon>
        <taxon>Vagococcus</taxon>
    </lineage>
</organism>
<dbReference type="InterPro" id="IPR000551">
    <property type="entry name" value="MerR-type_HTH_dom"/>
</dbReference>
<dbReference type="GO" id="GO:0003677">
    <property type="term" value="F:DNA binding"/>
    <property type="evidence" value="ECO:0007669"/>
    <property type="project" value="UniProtKB-KW"/>
</dbReference>
<keyword evidence="7" id="KW-1185">Reference proteome</keyword>
<feature type="domain" description="HTH merR-type" evidence="5">
    <location>
        <begin position="6"/>
        <end position="75"/>
    </location>
</feature>
<dbReference type="AlphaFoldDB" id="A0A940P5X8"/>
<protein>
    <submittedName>
        <fullName evidence="6">MerR family transcriptional regulator</fullName>
    </submittedName>
</protein>
<evidence type="ECO:0000313" key="7">
    <source>
        <dbReference type="Proteomes" id="UP000674938"/>
    </source>
</evidence>
<evidence type="ECO:0000256" key="1">
    <source>
        <dbReference type="ARBA" id="ARBA00022491"/>
    </source>
</evidence>
<dbReference type="InterPro" id="IPR009061">
    <property type="entry name" value="DNA-bd_dom_put_sf"/>
</dbReference>
<name>A0A940P5X8_9ENTE</name>
<comment type="caution">
    <text evidence="6">The sequence shown here is derived from an EMBL/GenBank/DDBJ whole genome shotgun (WGS) entry which is preliminary data.</text>
</comment>
<gene>
    <name evidence="6" type="ORF">I6N95_11490</name>
</gene>
<dbReference type="PANTHER" id="PTHR30204:SF69">
    <property type="entry name" value="MERR-FAMILY TRANSCRIPTIONAL REGULATOR"/>
    <property type="match status" value="1"/>
</dbReference>
<evidence type="ECO:0000259" key="5">
    <source>
        <dbReference type="PROSITE" id="PS50937"/>
    </source>
</evidence>
<accession>A0A940P5X8</accession>
<reference evidence="6" key="1">
    <citation type="submission" date="2020-12" db="EMBL/GenBank/DDBJ databases">
        <title>Vagococcus allomyrinae sp. nov. and Enterococcus lavae sp. nov., isolated from the larvae of Allomyrina dichotoma.</title>
        <authorList>
            <person name="Lee S.D."/>
        </authorList>
    </citation>
    <scope>NUCLEOTIDE SEQUENCE</scope>
    <source>
        <strain evidence="6">BWB3-3</strain>
    </source>
</reference>
<dbReference type="Gene3D" id="1.10.1660.10">
    <property type="match status" value="1"/>
</dbReference>
<dbReference type="Pfam" id="PF13411">
    <property type="entry name" value="MerR_1"/>
    <property type="match status" value="1"/>
</dbReference>
<evidence type="ECO:0000256" key="3">
    <source>
        <dbReference type="ARBA" id="ARBA00023125"/>
    </source>
</evidence>
<dbReference type="EMBL" id="JAEEGA010000007">
    <property type="protein sequence ID" value="MBP1041630.1"/>
    <property type="molecule type" value="Genomic_DNA"/>
</dbReference>
<proteinExistence type="predicted"/>
<dbReference type="Proteomes" id="UP000674938">
    <property type="component" value="Unassembled WGS sequence"/>
</dbReference>
<keyword evidence="1" id="KW-0678">Repressor</keyword>
<dbReference type="PANTHER" id="PTHR30204">
    <property type="entry name" value="REDOX-CYCLING DRUG-SENSING TRANSCRIPTIONAL ACTIVATOR SOXR"/>
    <property type="match status" value="1"/>
</dbReference>
<dbReference type="PROSITE" id="PS50937">
    <property type="entry name" value="HTH_MERR_2"/>
    <property type="match status" value="1"/>
</dbReference>
<evidence type="ECO:0000313" key="6">
    <source>
        <dbReference type="EMBL" id="MBP1041630.1"/>
    </source>
</evidence>
<keyword evidence="3" id="KW-0238">DNA-binding</keyword>